<dbReference type="Proteomes" id="UP000010301">
    <property type="component" value="Unassembled WGS sequence"/>
</dbReference>
<sequence>MNRGMPNAGKNEGGAASLYQLAVISLLLLVVALISGVVTVQQERVELQLKADVVALGGAEALKEDIGTVTQSTCVTVAELAADNRTIVDRCFSTATEVWVCLRNQGNRLHFTGISCSHVGIRATIPALVFSEARH</sequence>
<keyword evidence="1" id="KW-0812">Transmembrane</keyword>
<dbReference type="AlphaFoldDB" id="C0VYN6"/>
<evidence type="ECO:0000256" key="1">
    <source>
        <dbReference type="SAM" id="Phobius"/>
    </source>
</evidence>
<gene>
    <name evidence="2" type="ORF">HMPREF0044_0276</name>
</gene>
<name>C0VYN6_9ACTO</name>
<accession>C0VYN6</accession>
<keyword evidence="1" id="KW-0472">Membrane</keyword>
<dbReference type="HOGENOM" id="CLU_1881295_0_0_11"/>
<reference evidence="2 3" key="1">
    <citation type="submission" date="2009-01" db="EMBL/GenBank/DDBJ databases">
        <authorList>
            <person name="Qin X."/>
            <person name="Bachman B."/>
            <person name="Battles P."/>
            <person name="Bell A."/>
            <person name="Bess C."/>
            <person name="Bickham C."/>
            <person name="Chaboub L."/>
            <person name="Chen D."/>
            <person name="Coyle M."/>
            <person name="Deiros D.R."/>
            <person name="Dinh H."/>
            <person name="Forbes L."/>
            <person name="Fowler G."/>
            <person name="Francisco L."/>
            <person name="Fu Q."/>
            <person name="Gubbala S."/>
            <person name="Hale W."/>
            <person name="Han Y."/>
            <person name="Hemphill L."/>
            <person name="Highlander S.K."/>
            <person name="Hirani K."/>
            <person name="Hogues M."/>
            <person name="Jackson L."/>
            <person name="Jakkamsetti A."/>
            <person name="Javaid M."/>
            <person name="Jiang H."/>
            <person name="Korchina V."/>
            <person name="Kovar C."/>
            <person name="Lara F."/>
            <person name="Lee S."/>
            <person name="Mata R."/>
            <person name="Mathew T."/>
            <person name="Moen C."/>
            <person name="Morales K."/>
            <person name="Munidasa M."/>
            <person name="Nazareth L."/>
            <person name="Ngo R."/>
            <person name="Nguyen L."/>
            <person name="Okwuonu G."/>
            <person name="Ongeri F."/>
            <person name="Patil S."/>
            <person name="Petrosino J."/>
            <person name="Pham C."/>
            <person name="Pham P."/>
            <person name="Pu L.-L."/>
            <person name="Puazo M."/>
            <person name="Raj R."/>
            <person name="Reid J."/>
            <person name="Rouhana J."/>
            <person name="Saada N."/>
            <person name="Shang Y."/>
            <person name="Simmons D."/>
            <person name="Thornton R."/>
            <person name="Warren J."/>
            <person name="Weissenberger G."/>
            <person name="Zhang J."/>
            <person name="Zhang L."/>
            <person name="Zhou C."/>
            <person name="Zhu D."/>
            <person name="Muzny D."/>
            <person name="Worley K."/>
            <person name="Gibbs R."/>
        </authorList>
    </citation>
    <scope>NUCLEOTIDE SEQUENCE [LARGE SCALE GENOMIC DNA]</scope>
    <source>
        <strain evidence="2 3">DSM 15436</strain>
    </source>
</reference>
<dbReference type="EMBL" id="ACFG01000004">
    <property type="protein sequence ID" value="EEH64539.1"/>
    <property type="molecule type" value="Genomic_DNA"/>
</dbReference>
<evidence type="ECO:0000313" key="2">
    <source>
        <dbReference type="EMBL" id="EEH64539.1"/>
    </source>
</evidence>
<keyword evidence="3" id="KW-1185">Reference proteome</keyword>
<organism evidence="2 3">
    <name type="scientific">Gleimia coleocanis DSM 15436</name>
    <dbReference type="NCBI Taxonomy" id="525245"/>
    <lineage>
        <taxon>Bacteria</taxon>
        <taxon>Bacillati</taxon>
        <taxon>Actinomycetota</taxon>
        <taxon>Actinomycetes</taxon>
        <taxon>Actinomycetales</taxon>
        <taxon>Actinomycetaceae</taxon>
        <taxon>Gleimia</taxon>
    </lineage>
</organism>
<evidence type="ECO:0000313" key="3">
    <source>
        <dbReference type="Proteomes" id="UP000010301"/>
    </source>
</evidence>
<dbReference type="RefSeq" id="WP_006547273.1">
    <property type="nucleotide sequence ID" value="NZ_DS999545.1"/>
</dbReference>
<proteinExistence type="predicted"/>
<protein>
    <recommendedName>
        <fullName evidence="4">TadE-like protein</fullName>
    </recommendedName>
</protein>
<dbReference type="STRING" id="525245.HMPREF0044_0276"/>
<keyword evidence="1" id="KW-1133">Transmembrane helix</keyword>
<comment type="caution">
    <text evidence="2">The sequence shown here is derived from an EMBL/GenBank/DDBJ whole genome shotgun (WGS) entry which is preliminary data.</text>
</comment>
<evidence type="ECO:0008006" key="4">
    <source>
        <dbReference type="Google" id="ProtNLM"/>
    </source>
</evidence>
<feature type="transmembrane region" description="Helical" evidence="1">
    <location>
        <begin position="20"/>
        <end position="40"/>
    </location>
</feature>